<dbReference type="Gene3D" id="3.40.309.10">
    <property type="entry name" value="Aldehyde Dehydrogenase, Chain A, domain 2"/>
    <property type="match status" value="1"/>
</dbReference>
<dbReference type="EMBL" id="CAWUHC010000110">
    <property type="protein sequence ID" value="CAK7232945.1"/>
    <property type="molecule type" value="Genomic_DNA"/>
</dbReference>
<dbReference type="InterPro" id="IPR016161">
    <property type="entry name" value="Ald_DH/histidinol_DH"/>
</dbReference>
<evidence type="ECO:0000259" key="7">
    <source>
        <dbReference type="Pfam" id="PF00171"/>
    </source>
</evidence>
<dbReference type="InterPro" id="IPR015590">
    <property type="entry name" value="Aldehyde_DH_dom"/>
</dbReference>
<evidence type="ECO:0000256" key="1">
    <source>
        <dbReference type="ARBA" id="ARBA00009986"/>
    </source>
</evidence>
<evidence type="ECO:0000256" key="6">
    <source>
        <dbReference type="RuleBase" id="RU003345"/>
    </source>
</evidence>
<sequence>MPSANGNGTTVEPLSIKLTLPNGVTYSQPTGLFINNEFVKPSTEEKITVVDPATEKEIAAVYAASPADIDTAVAAARKAFKPWKKLPAAKRGDYLLKLTELIDRDRELFAAIDAWDNGKTYEEALTVDMEEAYHVFKYYAGFADKIFGKTIETHPQKLTYCLQEPLGVCAQIIPWNYPFMMLAWKVAPAIACGNTVVIKSSELTPLSVLYFGKLVQEAGIPAGVINIVSGLGGVAGAAMAGHMDVDKVAFTGSTATGKKIMAAASNNLKSITLECGGKSPSIVFSDCDLEQTVKWTYLGAIGNQGEVCSATTRIYVEDSFYDTFMEAFVAYTKEMDKVGLPFEEGHVQGAQVSQGQFNKVMAYIEQGKAEGAKLYYGGERRGTSGYFIAPTVFGDITEDMTIVKEEIFGPVVVIGRFSDVDDAVEKANNTVYGLAAAVFTNNITRAHQIAADLEAGVVWINESNDCHFGIPFGGVKQTGFGREMGPYAMDMYTHTKAVQVNLGQDL</sequence>
<comment type="similarity">
    <text evidence="1 6">Belongs to the aldehyde dehydrogenase family.</text>
</comment>
<evidence type="ECO:0000256" key="5">
    <source>
        <dbReference type="PROSITE-ProRule" id="PRU10007"/>
    </source>
</evidence>
<gene>
    <name evidence="8" type="ORF">SBRCBS47491_008440</name>
</gene>
<reference evidence="8 9" key="1">
    <citation type="submission" date="2024-01" db="EMBL/GenBank/DDBJ databases">
        <authorList>
            <person name="Allen C."/>
            <person name="Tagirdzhanova G."/>
        </authorList>
    </citation>
    <scope>NUCLEOTIDE SEQUENCE [LARGE SCALE GENOMIC DNA]</scope>
</reference>
<accession>A0ABP0CLM1</accession>
<evidence type="ECO:0000313" key="9">
    <source>
        <dbReference type="Proteomes" id="UP001642406"/>
    </source>
</evidence>
<keyword evidence="9" id="KW-1185">Reference proteome</keyword>
<dbReference type="Pfam" id="PF00171">
    <property type="entry name" value="Aldedh"/>
    <property type="match status" value="1"/>
</dbReference>
<protein>
    <recommendedName>
        <fullName evidence="3">aldehyde dehydrogenase (NAD(+))</fullName>
        <ecNumber evidence="3">1.2.1.3</ecNumber>
    </recommendedName>
</protein>
<comment type="catalytic activity">
    <reaction evidence="4">
        <text>an aldehyde + NAD(+) + H2O = a carboxylate + NADH + 2 H(+)</text>
        <dbReference type="Rhea" id="RHEA:16185"/>
        <dbReference type="ChEBI" id="CHEBI:15377"/>
        <dbReference type="ChEBI" id="CHEBI:15378"/>
        <dbReference type="ChEBI" id="CHEBI:17478"/>
        <dbReference type="ChEBI" id="CHEBI:29067"/>
        <dbReference type="ChEBI" id="CHEBI:57540"/>
        <dbReference type="ChEBI" id="CHEBI:57945"/>
        <dbReference type="EC" id="1.2.1.3"/>
    </reaction>
</comment>
<evidence type="ECO:0000313" key="8">
    <source>
        <dbReference type="EMBL" id="CAK7232945.1"/>
    </source>
</evidence>
<organism evidence="8 9">
    <name type="scientific">Sporothrix bragantina</name>
    <dbReference type="NCBI Taxonomy" id="671064"/>
    <lineage>
        <taxon>Eukaryota</taxon>
        <taxon>Fungi</taxon>
        <taxon>Dikarya</taxon>
        <taxon>Ascomycota</taxon>
        <taxon>Pezizomycotina</taxon>
        <taxon>Sordariomycetes</taxon>
        <taxon>Sordariomycetidae</taxon>
        <taxon>Ophiostomatales</taxon>
        <taxon>Ophiostomataceae</taxon>
        <taxon>Sporothrix</taxon>
    </lineage>
</organism>
<dbReference type="SUPFAM" id="SSF53720">
    <property type="entry name" value="ALDH-like"/>
    <property type="match status" value="1"/>
</dbReference>
<evidence type="ECO:0000256" key="4">
    <source>
        <dbReference type="ARBA" id="ARBA00049194"/>
    </source>
</evidence>
<feature type="active site" evidence="5">
    <location>
        <position position="274"/>
    </location>
</feature>
<dbReference type="Gene3D" id="3.40.605.10">
    <property type="entry name" value="Aldehyde Dehydrogenase, Chain A, domain 1"/>
    <property type="match status" value="1"/>
</dbReference>
<dbReference type="InterPro" id="IPR016162">
    <property type="entry name" value="Ald_DH_N"/>
</dbReference>
<dbReference type="PROSITE" id="PS00687">
    <property type="entry name" value="ALDEHYDE_DEHYDR_GLU"/>
    <property type="match status" value="1"/>
</dbReference>
<comment type="caution">
    <text evidence="8">The sequence shown here is derived from an EMBL/GenBank/DDBJ whole genome shotgun (WGS) entry which is preliminary data.</text>
</comment>
<keyword evidence="2 6" id="KW-0560">Oxidoreductase</keyword>
<dbReference type="PANTHER" id="PTHR11699">
    <property type="entry name" value="ALDEHYDE DEHYDROGENASE-RELATED"/>
    <property type="match status" value="1"/>
</dbReference>
<evidence type="ECO:0000256" key="3">
    <source>
        <dbReference type="ARBA" id="ARBA00024226"/>
    </source>
</evidence>
<dbReference type="InterPro" id="IPR029510">
    <property type="entry name" value="Ald_DH_CS_GLU"/>
</dbReference>
<feature type="domain" description="Aldehyde dehydrogenase" evidence="7">
    <location>
        <begin position="39"/>
        <end position="498"/>
    </location>
</feature>
<dbReference type="InterPro" id="IPR016163">
    <property type="entry name" value="Ald_DH_C"/>
</dbReference>
<evidence type="ECO:0000256" key="2">
    <source>
        <dbReference type="ARBA" id="ARBA00023002"/>
    </source>
</evidence>
<dbReference type="Proteomes" id="UP001642406">
    <property type="component" value="Unassembled WGS sequence"/>
</dbReference>
<name>A0ABP0CLM1_9PEZI</name>
<proteinExistence type="inferred from homology"/>
<dbReference type="EC" id="1.2.1.3" evidence="3"/>